<sequence length="93" mass="10304">MWLANKHLFNKLGPKDPTNYALEGSIAIAGGVYFVPAFNGVFAPWWRDDARGVCIGITGFTKKSHIGRAVLESMCFQVKDVLDSMHKDFGREG</sequence>
<evidence type="ECO:0000313" key="9">
    <source>
        <dbReference type="Proteomes" id="UP001630127"/>
    </source>
</evidence>
<dbReference type="PANTHER" id="PTHR10196:SF69">
    <property type="entry name" value="GLYCEROL KINASE"/>
    <property type="match status" value="1"/>
</dbReference>
<evidence type="ECO:0000256" key="2">
    <source>
        <dbReference type="ARBA" id="ARBA00022679"/>
    </source>
</evidence>
<feature type="domain" description="Carbohydrate kinase FGGY C-terminal" evidence="7">
    <location>
        <begin position="24"/>
        <end position="88"/>
    </location>
</feature>
<comment type="similarity">
    <text evidence="1">Belongs to the FGGY kinase family.</text>
</comment>
<accession>A0ABD2YIT4</accession>
<dbReference type="InterPro" id="IPR043129">
    <property type="entry name" value="ATPase_NBD"/>
</dbReference>
<evidence type="ECO:0000259" key="7">
    <source>
        <dbReference type="Pfam" id="PF02782"/>
    </source>
</evidence>
<dbReference type="PANTHER" id="PTHR10196">
    <property type="entry name" value="SUGAR KINASE"/>
    <property type="match status" value="1"/>
</dbReference>
<dbReference type="GO" id="GO:0005524">
    <property type="term" value="F:ATP binding"/>
    <property type="evidence" value="ECO:0007669"/>
    <property type="project" value="UniProtKB-KW"/>
</dbReference>
<dbReference type="SUPFAM" id="SSF53067">
    <property type="entry name" value="Actin-like ATPase domain"/>
    <property type="match status" value="1"/>
</dbReference>
<evidence type="ECO:0000256" key="5">
    <source>
        <dbReference type="ARBA" id="ARBA00022840"/>
    </source>
</evidence>
<dbReference type="EMBL" id="JBJUIK010000013">
    <property type="protein sequence ID" value="KAL3506314.1"/>
    <property type="molecule type" value="Genomic_DNA"/>
</dbReference>
<dbReference type="Pfam" id="PF02782">
    <property type="entry name" value="FGGY_C"/>
    <property type="match status" value="1"/>
</dbReference>
<name>A0ABD2YIT4_9GENT</name>
<evidence type="ECO:0000256" key="6">
    <source>
        <dbReference type="SAM" id="Phobius"/>
    </source>
</evidence>
<dbReference type="GO" id="GO:0016301">
    <property type="term" value="F:kinase activity"/>
    <property type="evidence" value="ECO:0007669"/>
    <property type="project" value="UniProtKB-KW"/>
</dbReference>
<evidence type="ECO:0000256" key="3">
    <source>
        <dbReference type="ARBA" id="ARBA00022741"/>
    </source>
</evidence>
<evidence type="ECO:0000313" key="8">
    <source>
        <dbReference type="EMBL" id="KAL3506314.1"/>
    </source>
</evidence>
<evidence type="ECO:0000256" key="4">
    <source>
        <dbReference type="ARBA" id="ARBA00022777"/>
    </source>
</evidence>
<keyword evidence="4" id="KW-0418">Kinase</keyword>
<reference evidence="8 9" key="1">
    <citation type="submission" date="2024-11" db="EMBL/GenBank/DDBJ databases">
        <title>A near-complete genome assembly of Cinchona calisaya.</title>
        <authorList>
            <person name="Lian D.C."/>
            <person name="Zhao X.W."/>
            <person name="Wei L."/>
        </authorList>
    </citation>
    <scope>NUCLEOTIDE SEQUENCE [LARGE SCALE GENOMIC DNA]</scope>
    <source>
        <tissue evidence="8">Nenye</tissue>
    </source>
</reference>
<keyword evidence="5" id="KW-0067">ATP-binding</keyword>
<dbReference type="InterPro" id="IPR018485">
    <property type="entry name" value="FGGY_C"/>
</dbReference>
<keyword evidence="2" id="KW-0808">Transferase</keyword>
<feature type="transmembrane region" description="Helical" evidence="6">
    <location>
        <begin position="20"/>
        <end position="42"/>
    </location>
</feature>
<protein>
    <recommendedName>
        <fullName evidence="7">Carbohydrate kinase FGGY C-terminal domain-containing protein</fullName>
    </recommendedName>
</protein>
<keyword evidence="3" id="KW-0547">Nucleotide-binding</keyword>
<proteinExistence type="inferred from homology"/>
<gene>
    <name evidence="8" type="ORF">ACH5RR_031696</name>
</gene>
<keyword evidence="6" id="KW-0812">Transmembrane</keyword>
<dbReference type="AlphaFoldDB" id="A0ABD2YIT4"/>
<organism evidence="8 9">
    <name type="scientific">Cinchona calisaya</name>
    <dbReference type="NCBI Taxonomy" id="153742"/>
    <lineage>
        <taxon>Eukaryota</taxon>
        <taxon>Viridiplantae</taxon>
        <taxon>Streptophyta</taxon>
        <taxon>Embryophyta</taxon>
        <taxon>Tracheophyta</taxon>
        <taxon>Spermatophyta</taxon>
        <taxon>Magnoliopsida</taxon>
        <taxon>eudicotyledons</taxon>
        <taxon>Gunneridae</taxon>
        <taxon>Pentapetalae</taxon>
        <taxon>asterids</taxon>
        <taxon>lamiids</taxon>
        <taxon>Gentianales</taxon>
        <taxon>Rubiaceae</taxon>
        <taxon>Cinchonoideae</taxon>
        <taxon>Cinchoneae</taxon>
        <taxon>Cinchona</taxon>
    </lineage>
</organism>
<dbReference type="Proteomes" id="UP001630127">
    <property type="component" value="Unassembled WGS sequence"/>
</dbReference>
<comment type="caution">
    <text evidence="8">The sequence shown here is derived from an EMBL/GenBank/DDBJ whole genome shotgun (WGS) entry which is preliminary data.</text>
</comment>
<evidence type="ECO:0000256" key="1">
    <source>
        <dbReference type="ARBA" id="ARBA00009156"/>
    </source>
</evidence>
<dbReference type="Gene3D" id="3.30.420.40">
    <property type="match status" value="1"/>
</dbReference>
<keyword evidence="6" id="KW-0472">Membrane</keyword>
<keyword evidence="6" id="KW-1133">Transmembrane helix</keyword>
<keyword evidence="9" id="KW-1185">Reference proteome</keyword>